<dbReference type="eggNOG" id="ENOG502S85C">
    <property type="taxonomic scope" value="Eukaryota"/>
</dbReference>
<dbReference type="OrthoDB" id="435460at2759"/>
<proteinExistence type="inferred from homology"/>
<evidence type="ECO:0000256" key="2">
    <source>
        <dbReference type="ARBA" id="ARBA00004574"/>
    </source>
</evidence>
<feature type="compositionally biased region" description="Low complexity" evidence="12">
    <location>
        <begin position="224"/>
        <end position="233"/>
    </location>
</feature>
<dbReference type="InterPro" id="IPR039595">
    <property type="entry name" value="TE2IP/Rap1"/>
</dbReference>
<dbReference type="GO" id="GO:0031848">
    <property type="term" value="P:protection from non-homologous end joining at telomere"/>
    <property type="evidence" value="ECO:0007669"/>
    <property type="project" value="TreeGrafter"/>
</dbReference>
<feature type="compositionally biased region" description="Acidic residues" evidence="12">
    <location>
        <begin position="603"/>
        <end position="662"/>
    </location>
</feature>
<dbReference type="Pfam" id="PF01388">
    <property type="entry name" value="ARID"/>
    <property type="match status" value="1"/>
</dbReference>
<accession>F7VMR0</accession>
<feature type="compositionally biased region" description="Polar residues" evidence="12">
    <location>
        <begin position="697"/>
        <end position="706"/>
    </location>
</feature>
<evidence type="ECO:0000256" key="9">
    <source>
        <dbReference type="ARBA" id="ARBA00023163"/>
    </source>
</evidence>
<evidence type="ECO:0000256" key="1">
    <source>
        <dbReference type="ARBA" id="ARBA00004123"/>
    </source>
</evidence>
<keyword evidence="8" id="KW-0010">Activator</keyword>
<comment type="caution">
    <text evidence="14">The sequence shown here is derived from an EMBL/GenBank/DDBJ whole genome shotgun (WGS) entry which is preliminary data.</text>
</comment>
<dbReference type="Gene3D" id="3.40.50.10190">
    <property type="entry name" value="BRCT domain"/>
    <property type="match status" value="1"/>
</dbReference>
<dbReference type="SUPFAM" id="SSF46774">
    <property type="entry name" value="ARID-like"/>
    <property type="match status" value="1"/>
</dbReference>
<feature type="compositionally biased region" description="Acidic residues" evidence="12">
    <location>
        <begin position="1068"/>
        <end position="1081"/>
    </location>
</feature>
<dbReference type="KEGG" id="smp:10807294"/>
<comment type="subcellular location">
    <subcellularLocation>
        <location evidence="2">Chromosome</location>
        <location evidence="2">Telomere</location>
    </subcellularLocation>
    <subcellularLocation>
        <location evidence="1">Nucleus</location>
    </subcellularLocation>
</comment>
<dbReference type="AlphaFoldDB" id="F7VMR0"/>
<dbReference type="Gene3D" id="1.10.10.60">
    <property type="entry name" value="Homeodomain-like"/>
    <property type="match status" value="2"/>
</dbReference>
<keyword evidence="9" id="KW-0804">Transcription</keyword>
<feature type="compositionally biased region" description="Basic and acidic residues" evidence="12">
    <location>
        <begin position="1058"/>
        <end position="1067"/>
    </location>
</feature>
<keyword evidence="5" id="KW-0158">Chromosome</keyword>
<feature type="compositionally biased region" description="Acidic residues" evidence="12">
    <location>
        <begin position="751"/>
        <end position="780"/>
    </location>
</feature>
<dbReference type="PROSITE" id="PS51011">
    <property type="entry name" value="ARID"/>
    <property type="match status" value="1"/>
</dbReference>
<feature type="compositionally biased region" description="Pro residues" evidence="12">
    <location>
        <begin position="322"/>
        <end position="333"/>
    </location>
</feature>
<feature type="compositionally biased region" description="Polar residues" evidence="12">
    <location>
        <begin position="663"/>
        <end position="676"/>
    </location>
</feature>
<organism evidence="14 15">
    <name type="scientific">Sordaria macrospora (strain ATCC MYA-333 / DSM 997 / K(L3346) / K-hell)</name>
    <dbReference type="NCBI Taxonomy" id="771870"/>
    <lineage>
        <taxon>Eukaryota</taxon>
        <taxon>Fungi</taxon>
        <taxon>Dikarya</taxon>
        <taxon>Ascomycota</taxon>
        <taxon>Pezizomycotina</taxon>
        <taxon>Sordariomycetes</taxon>
        <taxon>Sordariomycetidae</taxon>
        <taxon>Sordariales</taxon>
        <taxon>Sordariaceae</taxon>
        <taxon>Sordaria</taxon>
    </lineage>
</organism>
<feature type="compositionally biased region" description="Acidic residues" evidence="12">
    <location>
        <begin position="473"/>
        <end position="484"/>
    </location>
</feature>
<dbReference type="GO" id="GO:0070187">
    <property type="term" value="C:shelterin complex"/>
    <property type="evidence" value="ECO:0007669"/>
    <property type="project" value="TreeGrafter"/>
</dbReference>
<dbReference type="PANTHER" id="PTHR16466">
    <property type="entry name" value="TELOMERE REPEAT-BINDING FACTOR 2-INTERACTING PROTEIN 1"/>
    <property type="match status" value="1"/>
</dbReference>
<dbReference type="VEuPathDB" id="FungiDB:SMAC_00664"/>
<dbReference type="InterPro" id="IPR001606">
    <property type="entry name" value="ARID_dom"/>
</dbReference>
<feature type="compositionally biased region" description="Pro residues" evidence="12">
    <location>
        <begin position="959"/>
        <end position="969"/>
    </location>
</feature>
<feature type="region of interest" description="Disordered" evidence="12">
    <location>
        <begin position="311"/>
        <end position="402"/>
    </location>
</feature>
<comment type="similarity">
    <text evidence="3">Belongs to the RAP1 family.</text>
</comment>
<dbReference type="EMBL" id="CABT02000002">
    <property type="protein sequence ID" value="CCC06639.1"/>
    <property type="molecule type" value="Genomic_DNA"/>
</dbReference>
<feature type="region of interest" description="Disordered" evidence="12">
    <location>
        <begin position="597"/>
        <end position="980"/>
    </location>
</feature>
<dbReference type="InterPro" id="IPR015010">
    <property type="entry name" value="TERF2IP_Myb"/>
</dbReference>
<evidence type="ECO:0000256" key="3">
    <source>
        <dbReference type="ARBA" id="ARBA00010467"/>
    </source>
</evidence>
<evidence type="ECO:0000313" key="14">
    <source>
        <dbReference type="EMBL" id="CCC06639.1"/>
    </source>
</evidence>
<feature type="compositionally biased region" description="Polar residues" evidence="12">
    <location>
        <begin position="809"/>
        <end position="825"/>
    </location>
</feature>
<dbReference type="InterPro" id="IPR036420">
    <property type="entry name" value="BRCT_dom_sf"/>
</dbReference>
<dbReference type="GO" id="GO:0042162">
    <property type="term" value="F:telomeric DNA binding"/>
    <property type="evidence" value="ECO:0007669"/>
    <property type="project" value="TreeGrafter"/>
</dbReference>
<dbReference type="HOGENOM" id="CLU_006783_1_0_1"/>
<evidence type="ECO:0000259" key="13">
    <source>
        <dbReference type="PROSITE" id="PS51011"/>
    </source>
</evidence>
<feature type="compositionally biased region" description="Acidic residues" evidence="12">
    <location>
        <begin position="827"/>
        <end position="842"/>
    </location>
</feature>
<evidence type="ECO:0000256" key="10">
    <source>
        <dbReference type="ARBA" id="ARBA00023242"/>
    </source>
</evidence>
<feature type="compositionally biased region" description="Low complexity" evidence="12">
    <location>
        <begin position="785"/>
        <end position="797"/>
    </location>
</feature>
<evidence type="ECO:0000313" key="15">
    <source>
        <dbReference type="Proteomes" id="UP000001881"/>
    </source>
</evidence>
<protein>
    <recommendedName>
        <fullName evidence="4">Telomeric repeat-binding factor 2-interacting protein 1</fullName>
    </recommendedName>
    <alternativeName>
        <fullName evidence="11">Repressor/activator protein 1 homolog</fullName>
    </alternativeName>
</protein>
<feature type="region of interest" description="Disordered" evidence="12">
    <location>
        <begin position="224"/>
        <end position="252"/>
    </location>
</feature>
<dbReference type="InParanoid" id="F7VMR0"/>
<dbReference type="Gene3D" id="1.10.150.60">
    <property type="entry name" value="ARID DNA-binding domain"/>
    <property type="match status" value="1"/>
</dbReference>
<dbReference type="OMA" id="WKYITDS"/>
<dbReference type="GeneID" id="10807294"/>
<keyword evidence="15" id="KW-1185">Reference proteome</keyword>
<dbReference type="SMART" id="SM01014">
    <property type="entry name" value="ARID"/>
    <property type="match status" value="1"/>
</dbReference>
<evidence type="ECO:0000256" key="12">
    <source>
        <dbReference type="SAM" id="MobiDB-lite"/>
    </source>
</evidence>
<name>F7VMR0_SORMK</name>
<keyword evidence="6" id="KW-0779">Telomere</keyword>
<dbReference type="InterPro" id="IPR021661">
    <property type="entry name" value="Rap1_C"/>
</dbReference>
<sequence length="1119" mass="126274">MPSAGIVYEGVLANGTPDGNNNNNNNNQNQYEGTLFNGLKFWVAQRVPGRKSLIDSLKANGGKNVLLEKHADILIADHVRKNAPAGSVSWKYITDSISDGQLADMDIYRIDHFTAKGARPVGSTMSIKTKRTPYTAQDDNILIHWVLQKERAGEAIRGNKIYIDLAERYPRHTWQSWKDRFSKRYDRQHRDSLAALLPQGFEPPPPPPSHAPAPVCKKIATPSVTTTTVHTPAPSRPRPQPSSSVIAPTSRVPFTNEEDNILITYIKEMNRRGENLDSTMIYKQFAEQHPHHGWQFWRKRWVDQLQATTNLEEDEPADPVAPDAPEPSLPEPTPRTITRPEVKATPKSADQAAAKRRLSAALNRARQEVPTKSSPVPPARTTIASSAHKKSSPRSTPSRLEEMKKRARLLGEEKKKIKSASIIQRAWRSHQTRKQIPWRQSLVSFQAHAQGYLTRYVCAPALAESQSKQLGGEEAEMYSEDEGSIDLGQSPDEEISSEPAQNPREHFYTWFSLYNEGLETNPVPWVTIGGKAVDMWDLWSAVTDQDAPAHARDWEEIAEFLDFDWIAKPDVPSQLQATFQEHLAEFENFYKEYQNTDLPGLDQETDEDSEEEQDEQDEEDEEDEETDEDSEEERDEEDEKDEEAENEEIEERGEGIDADEAENTTLPQDPNTTEFRSSPPIVGAAKSSGGLKRNVDQLISSPLSSMTRKRLRYDMDDEVPESPPKEWRSPLPPIPEVASRPEEAADVTLVNEDEDDIADEEMPMFGDDEDEYEAAEEDREDNEHAFITQPQQPIQPTVERALSLRPSPASKSQAAQKKPVTQPSAESEADYIPPDDDEEEVSDSSSDAFAPPIDPPRPPPERRRPPVPAPVPAPRPSTGAAPVVFRRQLPPRDPVPPPRVASRISPPRFRPIPPLDPFASNNNNNNNNNNNGGSSSNQNQQRLTRPRPRPRPRPRQHPSYPPNPPPKAPPHGGIVKGRHKGVDICSENPLTLRDRYISLGYKKRHCARGVLATTHDPVVAGRAIHALASEDGHTLPQNVAGIWTPEDDADLKEVEEWEQRERERVEEDKDEDEDDDDDEEIIKEGERLRVKEVERRLLEKHGRLRMELRRDFLKKYALA</sequence>
<dbReference type="Pfam" id="PF16589">
    <property type="entry name" value="BRCT_2"/>
    <property type="match status" value="1"/>
</dbReference>
<evidence type="ECO:0000256" key="7">
    <source>
        <dbReference type="ARBA" id="ARBA00023015"/>
    </source>
</evidence>
<evidence type="ECO:0000256" key="8">
    <source>
        <dbReference type="ARBA" id="ARBA00023159"/>
    </source>
</evidence>
<dbReference type="CDD" id="cd11655">
    <property type="entry name" value="rap1_myb-like"/>
    <property type="match status" value="2"/>
</dbReference>
<evidence type="ECO:0000256" key="6">
    <source>
        <dbReference type="ARBA" id="ARBA00022895"/>
    </source>
</evidence>
<reference evidence="14 15" key="1">
    <citation type="journal article" date="2010" name="PLoS Genet.">
        <title>De novo assembly of a 40 Mb eukaryotic genome from short sequence reads: Sordaria macrospora, a model organism for fungal morphogenesis.</title>
        <authorList>
            <person name="Nowrousian M."/>
            <person name="Stajich J."/>
            <person name="Chu M."/>
            <person name="Engh I."/>
            <person name="Espagne E."/>
            <person name="Halliday K."/>
            <person name="Kamerewerd J."/>
            <person name="Kempken F."/>
            <person name="Knab B."/>
            <person name="Kuo H.C."/>
            <person name="Osiewacz H.D."/>
            <person name="Poeggeler S."/>
            <person name="Read N."/>
            <person name="Seiler S."/>
            <person name="Smith K."/>
            <person name="Zickler D."/>
            <person name="Kueck U."/>
            <person name="Freitag M."/>
        </authorList>
    </citation>
    <scope>NUCLEOTIDE SEQUENCE [LARGE SCALE GENOMIC DNA]</scope>
    <source>
        <strain evidence="15">ATCC MYA-333 / DSM 997 / K(L3346) / K-hell</strain>
        <tissue evidence="14">Mycelium</tissue>
    </source>
</reference>
<feature type="region of interest" description="Disordered" evidence="12">
    <location>
        <begin position="1058"/>
        <end position="1083"/>
    </location>
</feature>
<feature type="region of interest" description="Disordered" evidence="12">
    <location>
        <begin position="468"/>
        <end position="500"/>
    </location>
</feature>
<feature type="compositionally biased region" description="Pro residues" evidence="12">
    <location>
        <begin position="866"/>
        <end position="875"/>
    </location>
</feature>
<dbReference type="InterPro" id="IPR009057">
    <property type="entry name" value="Homeodomain-like_sf"/>
</dbReference>
<evidence type="ECO:0000256" key="5">
    <source>
        <dbReference type="ARBA" id="ARBA00022454"/>
    </source>
</evidence>
<keyword evidence="10" id="KW-0539">Nucleus</keyword>
<feature type="compositionally biased region" description="Basic residues" evidence="12">
    <location>
        <begin position="944"/>
        <end position="956"/>
    </location>
</feature>
<feature type="compositionally biased region" description="Low complexity" evidence="12">
    <location>
        <begin position="920"/>
        <end position="943"/>
    </location>
</feature>
<feature type="domain" description="ARID" evidence="13">
    <location>
        <begin position="497"/>
        <end position="591"/>
    </location>
</feature>
<dbReference type="Pfam" id="PF11626">
    <property type="entry name" value="Rap1_C"/>
    <property type="match status" value="1"/>
</dbReference>
<evidence type="ECO:0000256" key="11">
    <source>
        <dbReference type="ARBA" id="ARBA00032471"/>
    </source>
</evidence>
<dbReference type="Proteomes" id="UP000001881">
    <property type="component" value="Unassembled WGS sequence"/>
</dbReference>
<evidence type="ECO:0000256" key="4">
    <source>
        <dbReference type="ARBA" id="ARBA00017805"/>
    </source>
</evidence>
<dbReference type="InterPro" id="IPR036431">
    <property type="entry name" value="ARID_dom_sf"/>
</dbReference>
<dbReference type="GO" id="GO:0010833">
    <property type="term" value="P:telomere maintenance via telomere lengthening"/>
    <property type="evidence" value="ECO:0007669"/>
    <property type="project" value="TreeGrafter"/>
</dbReference>
<gene>
    <name evidence="14" type="ORF">SMAC_00664</name>
</gene>
<dbReference type="CDD" id="cd23767">
    <property type="entry name" value="IQCD"/>
    <property type="match status" value="1"/>
</dbReference>
<dbReference type="Pfam" id="PF08914">
    <property type="entry name" value="Myb_Rap1"/>
    <property type="match status" value="2"/>
</dbReference>
<dbReference type="InterPro" id="IPR001357">
    <property type="entry name" value="BRCT_dom"/>
</dbReference>
<dbReference type="CDD" id="cd16100">
    <property type="entry name" value="ARID"/>
    <property type="match status" value="1"/>
</dbReference>
<dbReference type="PANTHER" id="PTHR16466:SF6">
    <property type="entry name" value="TELOMERIC REPEAT-BINDING FACTOR 2-INTERACTING PROTEIN 1"/>
    <property type="match status" value="1"/>
</dbReference>
<keyword evidence="7" id="KW-0805">Transcription regulation</keyword>
<dbReference type="SUPFAM" id="SSF46689">
    <property type="entry name" value="Homeodomain-like"/>
    <property type="match status" value="2"/>
</dbReference>